<protein>
    <submittedName>
        <fullName evidence="3">Uncharacterized protein</fullName>
    </submittedName>
</protein>
<evidence type="ECO:0000313" key="3">
    <source>
        <dbReference type="EMBL" id="KJR89292.1"/>
    </source>
</evidence>
<feature type="signal peptide" evidence="2">
    <location>
        <begin position="1"/>
        <end position="19"/>
    </location>
</feature>
<dbReference type="RefSeq" id="XP_016591968.1">
    <property type="nucleotide sequence ID" value="XM_016732782.1"/>
</dbReference>
<accession>A0A0F2MI32</accession>
<dbReference type="VEuPathDB" id="FungiDB:SPSK_06074"/>
<dbReference type="OrthoDB" id="4733706at2759"/>
<evidence type="ECO:0000256" key="1">
    <source>
        <dbReference type="SAM" id="MobiDB-lite"/>
    </source>
</evidence>
<proteinExistence type="predicted"/>
<evidence type="ECO:0000313" key="4">
    <source>
        <dbReference type="Proteomes" id="UP000033710"/>
    </source>
</evidence>
<reference evidence="3 4" key="1">
    <citation type="journal article" date="2014" name="BMC Genomics">
        <title>Comparative genomics of the major fungal agents of human and animal Sporotrichosis: Sporothrix schenckii and Sporothrix brasiliensis.</title>
        <authorList>
            <person name="Teixeira M.M."/>
            <person name="de Almeida L.G."/>
            <person name="Kubitschek-Barreira P."/>
            <person name="Alves F.L."/>
            <person name="Kioshima E.S."/>
            <person name="Abadio A.K."/>
            <person name="Fernandes L."/>
            <person name="Derengowski L.S."/>
            <person name="Ferreira K.S."/>
            <person name="Souza R.C."/>
            <person name="Ruiz J.C."/>
            <person name="de Andrade N.C."/>
            <person name="Paes H.C."/>
            <person name="Nicola A.M."/>
            <person name="Albuquerque P."/>
            <person name="Gerber A.L."/>
            <person name="Martins V.P."/>
            <person name="Peconick L.D."/>
            <person name="Neto A.V."/>
            <person name="Chaucanez C.B."/>
            <person name="Silva P.A."/>
            <person name="Cunha O.L."/>
            <person name="de Oliveira F.F."/>
            <person name="dos Santos T.C."/>
            <person name="Barros A.L."/>
            <person name="Soares M.A."/>
            <person name="de Oliveira L.M."/>
            <person name="Marini M.M."/>
            <person name="Villalobos-Duno H."/>
            <person name="Cunha M.M."/>
            <person name="de Hoog S."/>
            <person name="da Silveira J.F."/>
            <person name="Henrissat B."/>
            <person name="Nino-Vega G.A."/>
            <person name="Cisalpino P.S."/>
            <person name="Mora-Montes H.M."/>
            <person name="Almeida S.R."/>
            <person name="Stajich J.E."/>
            <person name="Lopes-Bezerra L.M."/>
            <person name="Vasconcelos A.T."/>
            <person name="Felipe M.S."/>
        </authorList>
    </citation>
    <scope>NUCLEOTIDE SEQUENCE [LARGE SCALE GENOMIC DNA]</scope>
    <source>
        <strain evidence="3 4">1099-18</strain>
    </source>
</reference>
<comment type="caution">
    <text evidence="3">The sequence shown here is derived from an EMBL/GenBank/DDBJ whole genome shotgun (WGS) entry which is preliminary data.</text>
</comment>
<keyword evidence="2" id="KW-0732">Signal</keyword>
<feature type="region of interest" description="Disordered" evidence="1">
    <location>
        <begin position="561"/>
        <end position="584"/>
    </location>
</feature>
<dbReference type="GeneID" id="27668059"/>
<feature type="compositionally biased region" description="Low complexity" evidence="1">
    <location>
        <begin position="566"/>
        <end position="584"/>
    </location>
</feature>
<dbReference type="EMBL" id="AXCR01000001">
    <property type="protein sequence ID" value="KJR89292.1"/>
    <property type="molecule type" value="Genomic_DNA"/>
</dbReference>
<organism evidence="3 4">
    <name type="scientific">Sporothrix schenckii 1099-18</name>
    <dbReference type="NCBI Taxonomy" id="1397361"/>
    <lineage>
        <taxon>Eukaryota</taxon>
        <taxon>Fungi</taxon>
        <taxon>Dikarya</taxon>
        <taxon>Ascomycota</taxon>
        <taxon>Pezizomycotina</taxon>
        <taxon>Sordariomycetes</taxon>
        <taxon>Sordariomycetidae</taxon>
        <taxon>Ophiostomatales</taxon>
        <taxon>Ophiostomataceae</taxon>
        <taxon>Sporothrix</taxon>
    </lineage>
</organism>
<gene>
    <name evidence="3" type="ORF">SPSK_06074</name>
</gene>
<dbReference type="AlphaFoldDB" id="A0A0F2MI32"/>
<reference evidence="3 4" key="2">
    <citation type="journal article" date="2015" name="Eukaryot. Cell">
        <title>Asexual propagation of a virulent clone complex in a human and feline outbreak of sporotrichosis.</title>
        <authorList>
            <person name="Teixeira Mde M."/>
            <person name="Rodrigues A.M."/>
            <person name="Tsui C.K."/>
            <person name="de Almeida L.G."/>
            <person name="Van Diepeningen A.D."/>
            <person name="van den Ende B.G."/>
            <person name="Fernandes G.F."/>
            <person name="Kano R."/>
            <person name="Hamelin R.C."/>
            <person name="Lopes-Bezerra L.M."/>
            <person name="Vasconcelos A.T."/>
            <person name="de Hoog S."/>
            <person name="de Camargo Z.P."/>
            <person name="Felipe M.S."/>
        </authorList>
    </citation>
    <scope>NUCLEOTIDE SEQUENCE [LARGE SCALE GENOMIC DNA]</scope>
    <source>
        <strain evidence="3 4">1099-18</strain>
    </source>
</reference>
<name>A0A0F2MI32_SPOSC</name>
<evidence type="ECO:0000256" key="2">
    <source>
        <dbReference type="SAM" id="SignalP"/>
    </source>
</evidence>
<sequence length="621" mass="63689">MRLLTQALLLAGWLAPVVSAGVALQAADSNALVTRSSTKNSTAIHKSFKGATLFAGQYPVSGVVIGVAATCVDCYLTAQLHTELIVIQANHSAAPQNLSSIAHEFVHDIVNITETFFDDIFQYVKNETKTVVHEIVHHEPIEDIFHNFTRPDIDFDLKDLTPLPEYQFLLTLDKIDLFVQLDLVVTAATSYTVNLFTSETDFGIRKGDDLELGVVLTVDLILSASGVVDLEGGFHLRMDEGLSLQVDLFGHNVSEIVCHGGKFEFLPVTLRAAGVTLNAILRVGVHAGVIVSSDALKVPGFDDASYSAGIETIVYADVANLTLIVAAGPGITDGGSAKGHDTTPPTKALAALEAGAVAVAEAGALAEVAKASSDKAACANSDVIIEGIFNFDIGAKAGASLVIGDFLSWGVNPATMLPVFFTTVTQCVAFSSHAAPATSTATATPAAVGAATTSKVAARQVTPTAAVNTATSVTTVISTTFVQTAVACMSPGLVSCPNSLQTTAVTTATSTTTLTVDAASAADVTFPEPTNTAPITRVAAFGNNAQPLALTVSGTPVSFVPPPPTTSSLAPSSSSTSASDPTSTGVTIAGVHVSSKTEHIIIGAAVGAGVPLLIGGIALIV</sequence>
<feature type="chain" id="PRO_5002455081" evidence="2">
    <location>
        <begin position="20"/>
        <end position="621"/>
    </location>
</feature>
<dbReference type="KEGG" id="ssck:SPSK_06074"/>
<dbReference type="Proteomes" id="UP000033710">
    <property type="component" value="Unassembled WGS sequence"/>
</dbReference>